<feature type="transmembrane region" description="Helical" evidence="1">
    <location>
        <begin position="161"/>
        <end position="181"/>
    </location>
</feature>
<evidence type="ECO:0000313" key="2">
    <source>
        <dbReference type="EMBL" id="MBA2114291.1"/>
    </source>
</evidence>
<dbReference type="EMBL" id="JABRWO010000003">
    <property type="protein sequence ID" value="MBA2114291.1"/>
    <property type="molecule type" value="Genomic_DNA"/>
</dbReference>
<keyword evidence="1" id="KW-0472">Membrane</keyword>
<keyword evidence="1" id="KW-1133">Transmembrane helix</keyword>
<comment type="caution">
    <text evidence="2">The sequence shown here is derived from an EMBL/GenBank/DDBJ whole genome shotgun (WGS) entry which is preliminary data.</text>
</comment>
<sequence>MWNWLVRDWQWPAAALFTAVFLLVLTPLVFQVAGLGLTLLFVQLPIYMIHQWEEHRQDRFRLYINRTIGGGKEALTPSATFWINSLGVWCVDIVALYLAWAIAPWAGLAAGYLAVVNAIPHIAMSIRSREYNPGVITAALLFLPIGGWCIAEIGVQASWEANAVALLVATGVHVAIVIHVARRLARLQRSAALTPNLDSIHG</sequence>
<proteinExistence type="predicted"/>
<evidence type="ECO:0008006" key="4">
    <source>
        <dbReference type="Google" id="ProtNLM"/>
    </source>
</evidence>
<dbReference type="RefSeq" id="WP_207395751.1">
    <property type="nucleotide sequence ID" value="NZ_JABRWO010000003.1"/>
</dbReference>
<evidence type="ECO:0000256" key="1">
    <source>
        <dbReference type="SAM" id="Phobius"/>
    </source>
</evidence>
<accession>A0A7V9A6T1</accession>
<name>A0A7V9A6T1_9BACT</name>
<feature type="transmembrane region" description="Helical" evidence="1">
    <location>
        <begin position="105"/>
        <end position="123"/>
    </location>
</feature>
<reference evidence="2 3" key="1">
    <citation type="submission" date="2020-05" db="EMBL/GenBank/DDBJ databases">
        <title>Bremerella alba sp. nov., a novel planctomycete isolated from the surface of the macroalga Fucus spiralis.</title>
        <authorList>
            <person name="Godinho O."/>
            <person name="Botelho R."/>
            <person name="Albuquerque L."/>
            <person name="Wiegand S."/>
            <person name="Da Costa M.S."/>
            <person name="Lobo-Da-Cunha A."/>
            <person name="Jogler C."/>
            <person name="Lage O.M."/>
        </authorList>
    </citation>
    <scope>NUCLEOTIDE SEQUENCE [LARGE SCALE GENOMIC DNA]</scope>
    <source>
        <strain evidence="2 3">FF15</strain>
    </source>
</reference>
<organism evidence="2 3">
    <name type="scientific">Bremerella alba</name>
    <dbReference type="NCBI Taxonomy" id="980252"/>
    <lineage>
        <taxon>Bacteria</taxon>
        <taxon>Pseudomonadati</taxon>
        <taxon>Planctomycetota</taxon>
        <taxon>Planctomycetia</taxon>
        <taxon>Pirellulales</taxon>
        <taxon>Pirellulaceae</taxon>
        <taxon>Bremerella</taxon>
    </lineage>
</organism>
<dbReference type="InterPro" id="IPR025671">
    <property type="entry name" value="HXXEE"/>
</dbReference>
<dbReference type="AlphaFoldDB" id="A0A7V9A6T1"/>
<keyword evidence="3" id="KW-1185">Reference proteome</keyword>
<dbReference type="Proteomes" id="UP000551616">
    <property type="component" value="Unassembled WGS sequence"/>
</dbReference>
<dbReference type="Pfam" id="PF13787">
    <property type="entry name" value="HXXEE"/>
    <property type="match status" value="1"/>
</dbReference>
<feature type="transmembrane region" description="Helical" evidence="1">
    <location>
        <begin position="12"/>
        <end position="42"/>
    </location>
</feature>
<evidence type="ECO:0000313" key="3">
    <source>
        <dbReference type="Proteomes" id="UP000551616"/>
    </source>
</evidence>
<feature type="transmembrane region" description="Helical" evidence="1">
    <location>
        <begin position="135"/>
        <end position="155"/>
    </location>
</feature>
<keyword evidence="1" id="KW-0812">Transmembrane</keyword>
<protein>
    <recommendedName>
        <fullName evidence="4">HXXEE domain-containing protein</fullName>
    </recommendedName>
</protein>
<gene>
    <name evidence="2" type="ORF">HOV93_14480</name>
</gene>